<dbReference type="Proteomes" id="UP001204376">
    <property type="component" value="Unassembled WGS sequence"/>
</dbReference>
<proteinExistence type="predicted"/>
<name>A0ABT1SY72_9SPHI</name>
<dbReference type="PANTHER" id="PTHR12526:SF637">
    <property type="entry name" value="GLYCOSYLTRANSFERASE EPSF-RELATED"/>
    <property type="match status" value="1"/>
</dbReference>
<dbReference type="GO" id="GO:0016757">
    <property type="term" value="F:glycosyltransferase activity"/>
    <property type="evidence" value="ECO:0007669"/>
    <property type="project" value="UniProtKB-KW"/>
</dbReference>
<dbReference type="Pfam" id="PF13439">
    <property type="entry name" value="Glyco_transf_4"/>
    <property type="match status" value="1"/>
</dbReference>
<evidence type="ECO:0000259" key="2">
    <source>
        <dbReference type="Pfam" id="PF13439"/>
    </source>
</evidence>
<dbReference type="SUPFAM" id="SSF53756">
    <property type="entry name" value="UDP-Glycosyltransferase/glycogen phosphorylase"/>
    <property type="match status" value="1"/>
</dbReference>
<evidence type="ECO:0000313" key="4">
    <source>
        <dbReference type="Proteomes" id="UP001204376"/>
    </source>
</evidence>
<dbReference type="RefSeq" id="WP_256537503.1">
    <property type="nucleotide sequence ID" value="NZ_JANHOH010000001.1"/>
</dbReference>
<dbReference type="Pfam" id="PF00534">
    <property type="entry name" value="Glycos_transf_1"/>
    <property type="match status" value="1"/>
</dbReference>
<evidence type="ECO:0000259" key="1">
    <source>
        <dbReference type="Pfam" id="PF00534"/>
    </source>
</evidence>
<keyword evidence="3" id="KW-0328">Glycosyltransferase</keyword>
<dbReference type="Gene3D" id="3.40.50.2000">
    <property type="entry name" value="Glycogen Phosphorylase B"/>
    <property type="match status" value="2"/>
</dbReference>
<feature type="domain" description="Glycosyltransferase subfamily 4-like N-terminal" evidence="2">
    <location>
        <begin position="16"/>
        <end position="188"/>
    </location>
</feature>
<dbReference type="InterPro" id="IPR028098">
    <property type="entry name" value="Glyco_trans_4-like_N"/>
</dbReference>
<feature type="domain" description="Glycosyl transferase family 1" evidence="1">
    <location>
        <begin position="194"/>
        <end position="353"/>
    </location>
</feature>
<accession>A0ABT1SY72</accession>
<comment type="caution">
    <text evidence="3">The sequence shown here is derived from an EMBL/GenBank/DDBJ whole genome shotgun (WGS) entry which is preliminary data.</text>
</comment>
<protein>
    <submittedName>
        <fullName evidence="3">Glycosyltransferase</fullName>
        <ecNumber evidence="3">2.4.-.-</ecNumber>
    </submittedName>
</protein>
<keyword evidence="4" id="KW-1185">Reference proteome</keyword>
<sequence length="380" mass="42158">MKILQICAAYKPAYIYGGPTMSVAMLCEALVNADIPTEMFATTANGAAELPVEANKPTNIDGVTVTYFKRITKDHTHFSPALVKALWTRAKEFDVIHIHAWWNLVSVLACMVALLKGIPVILSPRGTLSDYSFSNKNTGKKKLIHHVFGKKLLAKCHIHITAQRESVSVLNFIKPVSITTIPNFVKLEAGAGKEKPIAGDELKLLFFSRIEEKKGLDILLNALNAVTIHFRLTIAGDGDKAYIDHLKALINDPVIMNKITWAGFYNDNKFDLLRGHDLLVLPSHDENFGNVVIESLSVGTPVLISENVGLAAYVKRNKLGWICETNASSVSGAINNISNNHHNEMMNIRENAPDMIRKDFSGDQLVQQYIQFYQNIIGHE</sequence>
<gene>
    <name evidence="3" type="ORF">NPE20_04985</name>
</gene>
<evidence type="ECO:0000313" key="3">
    <source>
        <dbReference type="EMBL" id="MCQ6957296.1"/>
    </source>
</evidence>
<dbReference type="PANTHER" id="PTHR12526">
    <property type="entry name" value="GLYCOSYLTRANSFERASE"/>
    <property type="match status" value="1"/>
</dbReference>
<dbReference type="EC" id="2.4.-.-" evidence="3"/>
<organism evidence="3 4">
    <name type="scientific">Mucilaginibacter aquariorum</name>
    <dbReference type="NCBI Taxonomy" id="2967225"/>
    <lineage>
        <taxon>Bacteria</taxon>
        <taxon>Pseudomonadati</taxon>
        <taxon>Bacteroidota</taxon>
        <taxon>Sphingobacteriia</taxon>
        <taxon>Sphingobacteriales</taxon>
        <taxon>Sphingobacteriaceae</taxon>
        <taxon>Mucilaginibacter</taxon>
    </lineage>
</organism>
<dbReference type="InterPro" id="IPR001296">
    <property type="entry name" value="Glyco_trans_1"/>
</dbReference>
<reference evidence="3 4" key="1">
    <citation type="submission" date="2022-07" db="EMBL/GenBank/DDBJ databases">
        <title>Mucilaginibacter sp. JC4.</title>
        <authorList>
            <person name="Le V."/>
            <person name="Ko S.-R."/>
            <person name="Ahn C.-Y."/>
            <person name="Oh H.-M."/>
        </authorList>
    </citation>
    <scope>NUCLEOTIDE SEQUENCE [LARGE SCALE GENOMIC DNA]</scope>
    <source>
        <strain evidence="3 4">JC4</strain>
    </source>
</reference>
<dbReference type="NCBIfam" id="NF046085">
    <property type="entry name" value="XrtY_assoc_Gly1"/>
    <property type="match status" value="1"/>
</dbReference>
<keyword evidence="3" id="KW-0808">Transferase</keyword>
<dbReference type="EMBL" id="JANHOH010000001">
    <property type="protein sequence ID" value="MCQ6957296.1"/>
    <property type="molecule type" value="Genomic_DNA"/>
</dbReference>